<gene>
    <name evidence="2" type="ORF">GA0070613_5857</name>
</gene>
<dbReference type="EMBL" id="LT607754">
    <property type="protein sequence ID" value="SCG75823.1"/>
    <property type="molecule type" value="Genomic_DNA"/>
</dbReference>
<dbReference type="GO" id="GO:0071949">
    <property type="term" value="F:FAD binding"/>
    <property type="evidence" value="ECO:0007669"/>
    <property type="project" value="InterPro"/>
</dbReference>
<dbReference type="SUPFAM" id="SSF51905">
    <property type="entry name" value="FAD/NAD(P)-binding domain"/>
    <property type="match status" value="1"/>
</dbReference>
<evidence type="ECO:0000313" key="3">
    <source>
        <dbReference type="Proteomes" id="UP000198221"/>
    </source>
</evidence>
<dbReference type="Gene3D" id="3.50.50.60">
    <property type="entry name" value="FAD/NAD(P)-binding domain"/>
    <property type="match status" value="1"/>
</dbReference>
<dbReference type="InterPro" id="IPR051704">
    <property type="entry name" value="FAD_aromatic-hydroxylase"/>
</dbReference>
<dbReference type="Pfam" id="PF01494">
    <property type="entry name" value="FAD_binding_3"/>
    <property type="match status" value="1"/>
</dbReference>
<accession>A0A1C5JZ68</accession>
<dbReference type="PANTHER" id="PTHR46865:SF2">
    <property type="entry name" value="MONOOXYGENASE"/>
    <property type="match status" value="1"/>
</dbReference>
<dbReference type="PRINTS" id="PR00420">
    <property type="entry name" value="RNGMNOXGNASE"/>
</dbReference>
<evidence type="ECO:0000259" key="1">
    <source>
        <dbReference type="Pfam" id="PF01494"/>
    </source>
</evidence>
<reference evidence="3" key="1">
    <citation type="submission" date="2016-06" db="EMBL/GenBank/DDBJ databases">
        <authorList>
            <person name="Varghese N."/>
            <person name="Submissions Spin"/>
        </authorList>
    </citation>
    <scope>NUCLEOTIDE SEQUENCE [LARGE SCALE GENOMIC DNA]</scope>
    <source>
        <strain evidence="3">DSM 43819</strain>
    </source>
</reference>
<dbReference type="InterPro" id="IPR036188">
    <property type="entry name" value="FAD/NAD-bd_sf"/>
</dbReference>
<keyword evidence="3" id="KW-1185">Reference proteome</keyword>
<evidence type="ECO:0000313" key="2">
    <source>
        <dbReference type="EMBL" id="SCG75823.1"/>
    </source>
</evidence>
<proteinExistence type="predicted"/>
<dbReference type="PANTHER" id="PTHR46865">
    <property type="entry name" value="OXIDOREDUCTASE-RELATED"/>
    <property type="match status" value="1"/>
</dbReference>
<dbReference type="RefSeq" id="WP_089015138.1">
    <property type="nucleotide sequence ID" value="NZ_LT607754.1"/>
</dbReference>
<dbReference type="InterPro" id="IPR002938">
    <property type="entry name" value="FAD-bd"/>
</dbReference>
<dbReference type="AlphaFoldDB" id="A0A1C5JZ68"/>
<sequence>MNDRTVLISGAGIAGPALAFWLRRYGFHPTVVERASGPRSGGQAVDVRGTAREVVDRMGLTARIRAECVAERGMAYVDARGEVTCRMPVHAFAGEGIVADIEIERGDLARLLYSETRDEVEYLFDDSIESLTETGDGVRVTFERSAPRTVDLVVGADGVHSRTRALAFGPESAYVRPLGAYLAYFGTPYPNADGWFLMHNAPGGRVVGTRPTRHGRTSALFSFVSPPLELDRRDVAAQQRLLAERFADVGWRTRELLAVMADAPDFYFDLYGQVRTDRWSRGRVALLGDAAWCPSPLTGQGTSLSLVGAYVLAGELAAADGDHTVAYGRYEETLRSHVARGQELPGGGISGFLPASRAAIRLRDASMRAMTSRPLRRLTTRLFFSQADGLALPEYAVTR</sequence>
<feature type="domain" description="FAD-binding" evidence="1">
    <location>
        <begin position="5"/>
        <end position="319"/>
    </location>
</feature>
<protein>
    <submittedName>
        <fullName evidence="2">2-polyprenyl-6-methoxyphenol hydroxylase</fullName>
    </submittedName>
</protein>
<dbReference type="Proteomes" id="UP000198221">
    <property type="component" value="Chromosome I"/>
</dbReference>
<name>A0A1C5JZ68_9ACTN</name>
<organism evidence="2 3">
    <name type="scientific">Micromonospora inositola</name>
    <dbReference type="NCBI Taxonomy" id="47865"/>
    <lineage>
        <taxon>Bacteria</taxon>
        <taxon>Bacillati</taxon>
        <taxon>Actinomycetota</taxon>
        <taxon>Actinomycetes</taxon>
        <taxon>Micromonosporales</taxon>
        <taxon>Micromonosporaceae</taxon>
        <taxon>Micromonospora</taxon>
    </lineage>
</organism>
<dbReference type="OrthoDB" id="3356051at2"/>
<dbReference type="Gene3D" id="3.30.9.10">
    <property type="entry name" value="D-Amino Acid Oxidase, subunit A, domain 2"/>
    <property type="match status" value="1"/>
</dbReference>